<protein>
    <recommendedName>
        <fullName evidence="2">MULE transposase domain-containing protein</fullName>
    </recommendedName>
</protein>
<proteinExistence type="predicted"/>
<evidence type="ECO:0000259" key="2">
    <source>
        <dbReference type="Pfam" id="PF10551"/>
    </source>
</evidence>
<organism evidence="3 4">
    <name type="scientific">Phytophthora citrophthora</name>
    <dbReference type="NCBI Taxonomy" id="4793"/>
    <lineage>
        <taxon>Eukaryota</taxon>
        <taxon>Sar</taxon>
        <taxon>Stramenopiles</taxon>
        <taxon>Oomycota</taxon>
        <taxon>Peronosporomycetes</taxon>
        <taxon>Peronosporales</taxon>
        <taxon>Peronosporaceae</taxon>
        <taxon>Phytophthora</taxon>
    </lineage>
</organism>
<gene>
    <name evidence="3" type="ORF">P3T76_001871</name>
</gene>
<dbReference type="PANTHER" id="PTHR48142:SF1">
    <property type="entry name" value="MULE TRANSPOSASE DOMAIN-CONTAINING PROTEIN"/>
    <property type="match status" value="1"/>
</dbReference>
<evidence type="ECO:0000256" key="1">
    <source>
        <dbReference type="SAM" id="MobiDB-lite"/>
    </source>
</evidence>
<feature type="domain" description="MULE transposase" evidence="2">
    <location>
        <begin position="234"/>
        <end position="336"/>
    </location>
</feature>
<dbReference type="Proteomes" id="UP001259832">
    <property type="component" value="Unassembled WGS sequence"/>
</dbReference>
<dbReference type="PANTHER" id="PTHR48142">
    <property type="entry name" value="PIGMENTOSA GTPASE REGULATOR-LIKE PROTEIN, PUTATIVE-RELATED"/>
    <property type="match status" value="1"/>
</dbReference>
<sequence>MPKRIDWKDVALGISALDAEGVLGALKTYEVTKCNQLACVVCSEDATHKMRYRLLKCASEACATSISSHGHGCPWRGKTLSCMENDVVSIFQVGEHVTSASSPGRKRLTPSQKTYVRELTQHHLRPMRIRHAMSRKFDTVLQDLPSLCSVQNFVHHYSRTHLKRNDRVDDLRMWIHERAFTGREELSQPFTYAWDLDGDGKPVVGNGSEERPFVVGVTTKTLMLRLMRPPESFVLHVDATYKLNYRGYPVIVIGISDSSRGFHLVSMFIVSGETQDIVQPTLMALRRLFFALSGHELVVQYAMADADQAQYNAVNAVFGSNPRFTSLMCFFHVMQKVYRAISAFPSDTKAIIVRDLYDMHFARSHMEFVRMRDDFLSRLRDVPELIGFAQYMSGQWLTGRYSAWQLYWTPTGFASTNNPVETFNAVLKRDYTLRRRLKMGALLQELSNCCQDKSASERLFSLEVVASPTLVRRVSEMIREKLLYAGGLKHGEIASAGCIRVVSCPAKRILVSPNNRSEEGIAVTAQMGVNYARMEFEGQPYGGWVVDTARMYCQCSYWFGFGVCVHVLFAQRTLEYLDCSGREILVTRGKQKNGAPDPVVRDGQRGRRPLGVGPALTY</sequence>
<dbReference type="InterPro" id="IPR018289">
    <property type="entry name" value="MULE_transposase_dom"/>
</dbReference>
<keyword evidence="4" id="KW-1185">Reference proteome</keyword>
<feature type="region of interest" description="Disordered" evidence="1">
    <location>
        <begin position="590"/>
        <end position="618"/>
    </location>
</feature>
<reference evidence="3" key="1">
    <citation type="submission" date="2023-08" db="EMBL/GenBank/DDBJ databases">
        <title>Reference Genome Resource for the Citrus Pathogen Phytophthora citrophthora.</title>
        <authorList>
            <person name="Moller H."/>
            <person name="Coetzee B."/>
            <person name="Rose L.J."/>
            <person name="Van Niekerk J.M."/>
        </authorList>
    </citation>
    <scope>NUCLEOTIDE SEQUENCE</scope>
    <source>
        <strain evidence="3">STE-U-9442</strain>
    </source>
</reference>
<dbReference type="EMBL" id="JASMQC010000003">
    <property type="protein sequence ID" value="KAK1946318.1"/>
    <property type="molecule type" value="Genomic_DNA"/>
</dbReference>
<comment type="caution">
    <text evidence="3">The sequence shown here is derived from an EMBL/GenBank/DDBJ whole genome shotgun (WGS) entry which is preliminary data.</text>
</comment>
<evidence type="ECO:0000313" key="4">
    <source>
        <dbReference type="Proteomes" id="UP001259832"/>
    </source>
</evidence>
<dbReference type="Pfam" id="PF10551">
    <property type="entry name" value="MULE"/>
    <property type="match status" value="1"/>
</dbReference>
<evidence type="ECO:0000313" key="3">
    <source>
        <dbReference type="EMBL" id="KAK1946318.1"/>
    </source>
</evidence>
<name>A0AAD9GY59_9STRA</name>
<accession>A0AAD9GY59</accession>
<dbReference type="AlphaFoldDB" id="A0AAD9GY59"/>